<dbReference type="EC" id="3.2.1.40" evidence="2"/>
<evidence type="ECO:0000256" key="3">
    <source>
        <dbReference type="ARBA" id="ARBA00022801"/>
    </source>
</evidence>
<dbReference type="InterPro" id="IPR035396">
    <property type="entry name" value="Bac_rhamnosid6H"/>
</dbReference>
<reference evidence="8" key="1">
    <citation type="submission" date="2020-09" db="EMBL/GenBank/DDBJ databases">
        <title>A novel bacterium of genus Paenibacillus, isolated from South China Sea.</title>
        <authorList>
            <person name="Huang H."/>
            <person name="Mo K."/>
            <person name="Hu Y."/>
        </authorList>
    </citation>
    <scope>NUCLEOTIDE SEQUENCE</scope>
    <source>
        <strain evidence="8">IB182363</strain>
    </source>
</reference>
<dbReference type="AlphaFoldDB" id="A0A927GYS9"/>
<dbReference type="InterPro" id="IPR035398">
    <property type="entry name" value="Bac_rhamnosid_C"/>
</dbReference>
<dbReference type="GO" id="GO:0005975">
    <property type="term" value="P:carbohydrate metabolic process"/>
    <property type="evidence" value="ECO:0007669"/>
    <property type="project" value="InterPro"/>
</dbReference>
<dbReference type="PANTHER" id="PTHR33307:SF6">
    <property type="entry name" value="ALPHA-RHAMNOSIDASE (EUROFUNG)-RELATED"/>
    <property type="match status" value="1"/>
</dbReference>
<dbReference type="Pfam" id="PF25788">
    <property type="entry name" value="Ig_Rha78A_N"/>
    <property type="match status" value="1"/>
</dbReference>
<dbReference type="Proteomes" id="UP000639396">
    <property type="component" value="Unassembled WGS sequence"/>
</dbReference>
<evidence type="ECO:0000259" key="6">
    <source>
        <dbReference type="Pfam" id="PF17389"/>
    </source>
</evidence>
<name>A0A927GYS9_9BACL</name>
<organism evidence="8 9">
    <name type="scientific">Paenibacillus oceani</name>
    <dbReference type="NCBI Taxonomy" id="2772510"/>
    <lineage>
        <taxon>Bacteria</taxon>
        <taxon>Bacillati</taxon>
        <taxon>Bacillota</taxon>
        <taxon>Bacilli</taxon>
        <taxon>Bacillales</taxon>
        <taxon>Paenibacillaceae</taxon>
        <taxon>Paenibacillus</taxon>
    </lineage>
</organism>
<dbReference type="GO" id="GO:0030596">
    <property type="term" value="F:alpha-L-rhamnosidase activity"/>
    <property type="evidence" value="ECO:0007669"/>
    <property type="project" value="UniProtKB-EC"/>
</dbReference>
<feature type="domain" description="Alpha-L-rhamnosidase C-terminal" evidence="7">
    <location>
        <begin position="781"/>
        <end position="846"/>
    </location>
</feature>
<accession>A0A927GYS9</accession>
<feature type="domain" description="Alpha-L-rhamnosidase concanavalin-like" evidence="4">
    <location>
        <begin position="343"/>
        <end position="429"/>
    </location>
</feature>
<dbReference type="Pfam" id="PF17389">
    <property type="entry name" value="Bac_rhamnosid6H"/>
    <property type="match status" value="1"/>
</dbReference>
<dbReference type="InterPro" id="IPR008902">
    <property type="entry name" value="Rhamnosid_concanavalin"/>
</dbReference>
<evidence type="ECO:0000259" key="7">
    <source>
        <dbReference type="Pfam" id="PF17390"/>
    </source>
</evidence>
<dbReference type="SUPFAM" id="SSF48208">
    <property type="entry name" value="Six-hairpin glycosidases"/>
    <property type="match status" value="1"/>
</dbReference>
<dbReference type="InterPro" id="IPR013737">
    <property type="entry name" value="Bac_rhamnosid_N"/>
</dbReference>
<evidence type="ECO:0000256" key="2">
    <source>
        <dbReference type="ARBA" id="ARBA00012652"/>
    </source>
</evidence>
<dbReference type="PANTHER" id="PTHR33307">
    <property type="entry name" value="ALPHA-RHAMNOSIDASE (EUROFUNG)"/>
    <property type="match status" value="1"/>
</dbReference>
<dbReference type="Gene3D" id="2.60.120.260">
    <property type="entry name" value="Galactose-binding domain-like"/>
    <property type="match status" value="2"/>
</dbReference>
<evidence type="ECO:0000259" key="4">
    <source>
        <dbReference type="Pfam" id="PF05592"/>
    </source>
</evidence>
<comment type="catalytic activity">
    <reaction evidence="1">
        <text>Hydrolysis of terminal non-reducing alpha-L-rhamnose residues in alpha-L-rhamnosides.</text>
        <dbReference type="EC" id="3.2.1.40"/>
    </reaction>
</comment>
<dbReference type="Pfam" id="PF17390">
    <property type="entry name" value="Bac_rhamnosid_C"/>
    <property type="match status" value="1"/>
</dbReference>
<dbReference type="Pfam" id="PF08531">
    <property type="entry name" value="Bac_rhamnosid_N"/>
    <property type="match status" value="1"/>
</dbReference>
<dbReference type="InterPro" id="IPR016007">
    <property type="entry name" value="Alpha_rhamnosid"/>
</dbReference>
<dbReference type="InterPro" id="IPR013783">
    <property type="entry name" value="Ig-like_fold"/>
</dbReference>
<evidence type="ECO:0000259" key="5">
    <source>
        <dbReference type="Pfam" id="PF08531"/>
    </source>
</evidence>
<evidence type="ECO:0000256" key="1">
    <source>
        <dbReference type="ARBA" id="ARBA00001445"/>
    </source>
</evidence>
<evidence type="ECO:0000313" key="8">
    <source>
        <dbReference type="EMBL" id="MBD2860764.1"/>
    </source>
</evidence>
<sequence length="906" mass="102498">MELLLQVIDIRVNDAVEPMSANPGDVVFSWRLTGDGRAGEWTAYQIQLFDKESSVREGVGAVWNSGKLELQERNATYSGPALESASLYWWRVRVWDREQMSESVPARFGTGLLTHEWRAEWIWSQTEVRCNDYAYFRKELDIRGAIGTARLFVSAHNVANLYLNGIKVGGYATPAPTNPWRRKYYTAYDVTPLLAAGPNCIAAVAHYLGGDGQNYVNGVPGFRLQLHVVYTNGTTECFKTDTTWETIRDVPHRIGTAYQQNRRISAIEDVDAGKLDQGWKRVGFASNPCDKAVLADSRIRSWMMVGQEIPEGEIEELIVPSELYCETVSSEVQKPDSEHRTVRQVFDAGKIVSGWPRLRLAGTAGATVQLRYAEQLDEHGFVKHYVCNEKSDYYYDRYTVGGEGAQVWQPDLSYKAFRYVEVTHHTDRLVPGKDLWIASAHTAMTGRGSFRCSNELLNGMAEACTQTLKNNTLGQATDCPHREQAQYLADVDLQAETLLYNFDARPILTKTLIDFADGQLEDGSFPYVYPTNFDNPAFHKQIPEWDLHYCTLLWKTYYAYGDKRIIAACFDTAKRMVHHYWARLDEKTGLVPADRPWHISDWPYSTVQQKSPFLTVQNIKLVQAIEAMADMAVVLDKPTEAQSFERMAGKLRGSIVDALFDREIGLFRDGFQSPNYHQGVNGLAVYAGLVPEEEVSKALETIAEMKWESRTVLSLPLLRALFEGGKQEKAYRMIASPDYPGWGYMIRSGAKTMWEGWDDINSHCHAWNSYPLRLLQEYVAGIRQLSLGFRDVELRPYMPDDLTFAEATVTTVYGELFLRWERQCEDKVQLRVHVSIPIGMAGRLIIEPGLGALASRIEESGEAIWMGGEPYEGVASITSCVWNGNTVEIGLKSGRYDFAFIPESYK</sequence>
<keyword evidence="3 8" id="KW-0378">Hydrolase</keyword>
<evidence type="ECO:0000313" key="9">
    <source>
        <dbReference type="Proteomes" id="UP000639396"/>
    </source>
</evidence>
<protein>
    <recommendedName>
        <fullName evidence="2">alpha-L-rhamnosidase</fullName>
        <ecNumber evidence="2">3.2.1.40</ecNumber>
    </recommendedName>
</protein>
<dbReference type="Gene3D" id="2.60.420.10">
    <property type="entry name" value="Maltose phosphorylase, domain 3"/>
    <property type="match status" value="1"/>
</dbReference>
<keyword evidence="9" id="KW-1185">Reference proteome</keyword>
<dbReference type="InterPro" id="IPR012341">
    <property type="entry name" value="6hp_glycosidase-like_sf"/>
</dbReference>
<dbReference type="Gene3D" id="1.50.10.10">
    <property type="match status" value="1"/>
</dbReference>
<proteinExistence type="predicted"/>
<gene>
    <name evidence="8" type="ORF">IDH45_02035</name>
</gene>
<comment type="caution">
    <text evidence="8">The sequence shown here is derived from an EMBL/GenBank/DDBJ whole genome shotgun (WGS) entry which is preliminary data.</text>
</comment>
<feature type="domain" description="Alpha-L-rhamnosidase six-hairpin glycosidase" evidence="6">
    <location>
        <begin position="448"/>
        <end position="779"/>
    </location>
</feature>
<feature type="domain" description="Bacterial alpha-L-rhamnosidase N-terminal" evidence="5">
    <location>
        <begin position="146"/>
        <end position="294"/>
    </location>
</feature>
<dbReference type="InterPro" id="IPR008928">
    <property type="entry name" value="6-hairpin_glycosidase_sf"/>
</dbReference>
<dbReference type="RefSeq" id="WP_190924193.1">
    <property type="nucleotide sequence ID" value="NZ_JACXJA010000003.1"/>
</dbReference>
<dbReference type="Pfam" id="PF05592">
    <property type="entry name" value="Bac_rhamnosid"/>
    <property type="match status" value="1"/>
</dbReference>
<dbReference type="Gene3D" id="2.60.40.10">
    <property type="entry name" value="Immunoglobulins"/>
    <property type="match status" value="1"/>
</dbReference>
<dbReference type="EMBL" id="JACXJA010000003">
    <property type="protein sequence ID" value="MBD2860764.1"/>
    <property type="molecule type" value="Genomic_DNA"/>
</dbReference>